<name>A0A0D2CWK2_9EURO</name>
<evidence type="ECO:0000313" key="2">
    <source>
        <dbReference type="EMBL" id="KIW54507.1"/>
    </source>
</evidence>
<protein>
    <submittedName>
        <fullName evidence="2">Uncharacterized protein</fullName>
    </submittedName>
</protein>
<dbReference type="PANTHER" id="PTHR37540">
    <property type="entry name" value="TRANSCRIPTION FACTOR (ACR-2), PUTATIVE-RELATED-RELATED"/>
    <property type="match status" value="1"/>
</dbReference>
<dbReference type="EMBL" id="KN847320">
    <property type="protein sequence ID" value="KIW54507.1"/>
    <property type="molecule type" value="Genomic_DNA"/>
</dbReference>
<keyword evidence="3" id="KW-1185">Reference proteome</keyword>
<organism evidence="2 3">
    <name type="scientific">Exophiala xenobiotica</name>
    <dbReference type="NCBI Taxonomy" id="348802"/>
    <lineage>
        <taxon>Eukaryota</taxon>
        <taxon>Fungi</taxon>
        <taxon>Dikarya</taxon>
        <taxon>Ascomycota</taxon>
        <taxon>Pezizomycotina</taxon>
        <taxon>Eurotiomycetes</taxon>
        <taxon>Chaetothyriomycetidae</taxon>
        <taxon>Chaetothyriales</taxon>
        <taxon>Herpotrichiellaceae</taxon>
        <taxon>Exophiala</taxon>
    </lineage>
</organism>
<dbReference type="OrthoDB" id="3469466at2759"/>
<accession>A0A0D2CWK2</accession>
<dbReference type="PANTHER" id="PTHR37540:SF5">
    <property type="entry name" value="TRANSCRIPTION FACTOR DOMAIN-CONTAINING PROTEIN"/>
    <property type="match status" value="1"/>
</dbReference>
<feature type="region of interest" description="Disordered" evidence="1">
    <location>
        <begin position="378"/>
        <end position="399"/>
    </location>
</feature>
<feature type="region of interest" description="Disordered" evidence="1">
    <location>
        <begin position="56"/>
        <end position="103"/>
    </location>
</feature>
<feature type="compositionally biased region" description="Low complexity" evidence="1">
    <location>
        <begin position="78"/>
        <end position="92"/>
    </location>
</feature>
<dbReference type="Proteomes" id="UP000054342">
    <property type="component" value="Unassembled WGS sequence"/>
</dbReference>
<sequence length="649" mass="72384">MATKTDTRLLFVPYRPSRSATVKHHFSTTDADVSLQKHAAREYHRKAKLERLAKALSHAAPQRQGCMPSKQASHGEAENAGSESNSHASASARRNLPGRNTNAFRMRGSRVINNYPSLRDVGVGQMDPFNVLVLGDKPRYVQEMLDHALTYQWPSFCCSTIPGTVGEMKHAVLASTMRSPAAYYTIVFASAAHNAFLHTGMPVMQENRVLRLTYKSLAIKAVRQEIASVGANINNVTDELLLSMAILAAHDLGDTLAPRSDVAATEREDSTLLTAQNFHFYGTMDFEMAHLDAIRALIEKRGGFLTLQIDFLSNFIAIADCIVAFRRLSAPTYPMRIPTSVLQAMWPPGKPDEQTLRPFLRDLATGFDSLPLPLGSPLQLQRSQSSSSFSSSSSSTSTSSNTSMHALYEAFFQVIPMIRKLSISYDLYLRKDDSAPPFPFIMWGRNCLIHECLSLPDMSGRSRSAGAAVAASPRAPELLGLTADSCQYELCRLGTLGYMLLVLFPYPRVSGLHLKLAQRISQAVEDYVTTTTSNDQGLYQHQQQHQQHQYQQQQHQYQHQHQHQQQCCPDLLLWVTVIGGVLSDPTSFMRSWFEEFFVQTISTDRPALRASWAATKDVCAKFLWFESDDCDGEGQVFWADAMATRLTEV</sequence>
<dbReference type="RefSeq" id="XP_013315091.1">
    <property type="nucleotide sequence ID" value="XM_013459637.1"/>
</dbReference>
<evidence type="ECO:0000256" key="1">
    <source>
        <dbReference type="SAM" id="MobiDB-lite"/>
    </source>
</evidence>
<evidence type="ECO:0000313" key="3">
    <source>
        <dbReference type="Proteomes" id="UP000054342"/>
    </source>
</evidence>
<dbReference type="AlphaFoldDB" id="A0A0D2CWK2"/>
<dbReference type="HOGENOM" id="CLU_015771_2_0_1"/>
<proteinExistence type="predicted"/>
<gene>
    <name evidence="2" type="ORF">PV05_06862</name>
</gene>
<dbReference type="GeneID" id="25328770"/>
<reference evidence="2 3" key="1">
    <citation type="submission" date="2015-01" db="EMBL/GenBank/DDBJ databases">
        <title>The Genome Sequence of Exophiala xenobiotica CBS118157.</title>
        <authorList>
            <consortium name="The Broad Institute Genomics Platform"/>
            <person name="Cuomo C."/>
            <person name="de Hoog S."/>
            <person name="Gorbushina A."/>
            <person name="Stielow B."/>
            <person name="Teixiera M."/>
            <person name="Abouelleil A."/>
            <person name="Chapman S.B."/>
            <person name="Priest M."/>
            <person name="Young S.K."/>
            <person name="Wortman J."/>
            <person name="Nusbaum C."/>
            <person name="Birren B."/>
        </authorList>
    </citation>
    <scope>NUCLEOTIDE SEQUENCE [LARGE SCALE GENOMIC DNA]</scope>
    <source>
        <strain evidence="2 3">CBS 118157</strain>
    </source>
</reference>